<feature type="domain" description="AB hydrolase-1" evidence="1">
    <location>
        <begin position="36"/>
        <end position="147"/>
    </location>
</feature>
<dbReference type="Proteomes" id="UP000244523">
    <property type="component" value="Unassembled WGS sequence"/>
</dbReference>
<accession>A0A2T6KJW1</accession>
<dbReference type="Gene3D" id="3.40.50.1820">
    <property type="entry name" value="alpha/beta hydrolase"/>
    <property type="match status" value="1"/>
</dbReference>
<dbReference type="Pfam" id="PF00561">
    <property type="entry name" value="Abhydrolase_1"/>
    <property type="match status" value="1"/>
</dbReference>
<dbReference type="PANTHER" id="PTHR43798">
    <property type="entry name" value="MONOACYLGLYCEROL LIPASE"/>
    <property type="match status" value="1"/>
</dbReference>
<dbReference type="SUPFAM" id="SSF53474">
    <property type="entry name" value="alpha/beta-Hydrolases"/>
    <property type="match status" value="1"/>
</dbReference>
<protein>
    <submittedName>
        <fullName evidence="2">Pimeloyl-ACP methyl ester carboxylesterase</fullName>
    </submittedName>
</protein>
<dbReference type="PANTHER" id="PTHR43798:SF29">
    <property type="entry name" value="AB HYDROLASE-1 DOMAIN-CONTAINING PROTEIN"/>
    <property type="match status" value="1"/>
</dbReference>
<proteinExistence type="predicted"/>
<dbReference type="InterPro" id="IPR000073">
    <property type="entry name" value="AB_hydrolase_1"/>
</dbReference>
<gene>
    <name evidence="2" type="ORF">C8N45_10352</name>
</gene>
<evidence type="ECO:0000259" key="1">
    <source>
        <dbReference type="Pfam" id="PF00561"/>
    </source>
</evidence>
<sequence>MPLDWLLTTLQKALRMPQVHLNGADIHYTDSGGDRPAIIFSHGLLMSGAMFDDQVAYFSDRYRCITFDHRGQGHSGVTKDGYDMETLAADAAALITHLKVAPCHFVGLSMGGFIGMRLAAKYPALISTLTLLGTSALPEPKENIAKYRLLNLVGRWIGLWAVIGKVMPIMFGKTFLNDPKRTTLKQRWANAIVGNHRIGISRAVKGVIEREGCAELLDAIQIPVGIGVGDEDVATKPPKSQAIHAAVAGSELVLLKGAGHSASVEAPTEVNALIERTIARSG</sequence>
<name>A0A2T6KJW1_9RHOB</name>
<evidence type="ECO:0000313" key="3">
    <source>
        <dbReference type="Proteomes" id="UP000244523"/>
    </source>
</evidence>
<dbReference type="EMBL" id="QBUD01000003">
    <property type="protein sequence ID" value="PUB16199.1"/>
    <property type="molecule type" value="Genomic_DNA"/>
</dbReference>
<evidence type="ECO:0000313" key="2">
    <source>
        <dbReference type="EMBL" id="PUB16199.1"/>
    </source>
</evidence>
<comment type="caution">
    <text evidence="2">The sequence shown here is derived from an EMBL/GenBank/DDBJ whole genome shotgun (WGS) entry which is preliminary data.</text>
</comment>
<dbReference type="AlphaFoldDB" id="A0A2T6KJW1"/>
<organism evidence="2 3">
    <name type="scientific">Yoonia sediminilitoris</name>
    <dbReference type="NCBI Taxonomy" id="1286148"/>
    <lineage>
        <taxon>Bacteria</taxon>
        <taxon>Pseudomonadati</taxon>
        <taxon>Pseudomonadota</taxon>
        <taxon>Alphaproteobacteria</taxon>
        <taxon>Rhodobacterales</taxon>
        <taxon>Paracoccaceae</taxon>
        <taxon>Yoonia</taxon>
    </lineage>
</organism>
<reference evidence="2 3" key="1">
    <citation type="submission" date="2018-04" db="EMBL/GenBank/DDBJ databases">
        <title>Genomic Encyclopedia of Archaeal and Bacterial Type Strains, Phase II (KMG-II): from individual species to whole genera.</title>
        <authorList>
            <person name="Goeker M."/>
        </authorList>
    </citation>
    <scope>NUCLEOTIDE SEQUENCE [LARGE SCALE GENOMIC DNA]</scope>
    <source>
        <strain evidence="2 3">DSM 29955</strain>
    </source>
</reference>
<dbReference type="InterPro" id="IPR029058">
    <property type="entry name" value="AB_hydrolase_fold"/>
</dbReference>
<keyword evidence="3" id="KW-1185">Reference proteome</keyword>
<dbReference type="InterPro" id="IPR050266">
    <property type="entry name" value="AB_hydrolase_sf"/>
</dbReference>